<organism evidence="2 3">
    <name type="scientific">Aquimarina mytili</name>
    <dbReference type="NCBI Taxonomy" id="874423"/>
    <lineage>
        <taxon>Bacteria</taxon>
        <taxon>Pseudomonadati</taxon>
        <taxon>Bacteroidota</taxon>
        <taxon>Flavobacteriia</taxon>
        <taxon>Flavobacteriales</taxon>
        <taxon>Flavobacteriaceae</taxon>
        <taxon>Aquimarina</taxon>
    </lineage>
</organism>
<feature type="domain" description="TPM" evidence="1">
    <location>
        <begin position="25"/>
        <end position="148"/>
    </location>
</feature>
<dbReference type="Pfam" id="PF04536">
    <property type="entry name" value="TPM_phosphatase"/>
    <property type="match status" value="1"/>
</dbReference>
<accession>A0A936ZVH7</accession>
<dbReference type="AlphaFoldDB" id="A0A936ZVH7"/>
<evidence type="ECO:0000313" key="3">
    <source>
        <dbReference type="Proteomes" id="UP000651057"/>
    </source>
</evidence>
<keyword evidence="3" id="KW-1185">Reference proteome</keyword>
<comment type="caution">
    <text evidence="2">The sequence shown here is derived from an EMBL/GenBank/DDBJ whole genome shotgun (WGS) entry which is preliminary data.</text>
</comment>
<dbReference type="Gene3D" id="3.10.310.50">
    <property type="match status" value="1"/>
</dbReference>
<dbReference type="PANTHER" id="PTHR30373:SF2">
    <property type="entry name" value="UPF0603 PROTEIN YGCG"/>
    <property type="match status" value="1"/>
</dbReference>
<sequence length="151" mass="17570">MTEYNSKSVECQNLDFGKIIESKFVYDYESILSIRERKNLEETISKFRHDTGNEILIVTTHSIGRFPDFRSYAMSLGDIYSQEVKNDNIIIIVISKILKKVEITTSDKSKETLTDDFCKIVIYESFLPEFKKGNFYNGIEKGLAEIITKWK</sequence>
<reference evidence="2" key="1">
    <citation type="submission" date="2021-01" db="EMBL/GenBank/DDBJ databases">
        <authorList>
            <person name="Zhong Y.L."/>
        </authorList>
    </citation>
    <scope>NUCLEOTIDE SEQUENCE</scope>
    <source>
        <strain evidence="2">KCTC 23302</strain>
    </source>
</reference>
<evidence type="ECO:0000259" key="1">
    <source>
        <dbReference type="Pfam" id="PF04536"/>
    </source>
</evidence>
<dbReference type="EMBL" id="JAERQJ010000020">
    <property type="protein sequence ID" value="MBL0686147.1"/>
    <property type="molecule type" value="Genomic_DNA"/>
</dbReference>
<evidence type="ECO:0000313" key="2">
    <source>
        <dbReference type="EMBL" id="MBL0686147.1"/>
    </source>
</evidence>
<proteinExistence type="predicted"/>
<name>A0A936ZVH7_9FLAO</name>
<dbReference type="Proteomes" id="UP000651057">
    <property type="component" value="Unassembled WGS sequence"/>
</dbReference>
<dbReference type="PANTHER" id="PTHR30373">
    <property type="entry name" value="UPF0603 PROTEIN YGCG"/>
    <property type="match status" value="1"/>
</dbReference>
<protein>
    <submittedName>
        <fullName evidence="2">TPM domain-containing protein</fullName>
    </submittedName>
</protein>
<dbReference type="InterPro" id="IPR007621">
    <property type="entry name" value="TPM_dom"/>
</dbReference>
<dbReference type="RefSeq" id="WP_201924729.1">
    <property type="nucleotide sequence ID" value="NZ_BAABAX010000004.1"/>
</dbReference>
<gene>
    <name evidence="2" type="ORF">JJQ60_21665</name>
</gene>